<evidence type="ECO:0000313" key="3">
    <source>
        <dbReference type="Proteomes" id="UP000005408"/>
    </source>
</evidence>
<keyword evidence="1" id="KW-0812">Transmembrane</keyword>
<evidence type="ECO:0000313" key="2">
    <source>
        <dbReference type="EnsemblMetazoa" id="G6819.1:cds"/>
    </source>
</evidence>
<sequence>VNRYEFHSTWTARMNYHRMSIIFFLFGIVYLLSVKVTNGQQTNSQDSTGSNHCTIFTFCFLILF</sequence>
<keyword evidence="1" id="KW-0472">Membrane</keyword>
<feature type="transmembrane region" description="Helical" evidence="1">
    <location>
        <begin position="16"/>
        <end position="34"/>
    </location>
</feature>
<organism evidence="2 3">
    <name type="scientific">Magallana gigas</name>
    <name type="common">Pacific oyster</name>
    <name type="synonym">Crassostrea gigas</name>
    <dbReference type="NCBI Taxonomy" id="29159"/>
    <lineage>
        <taxon>Eukaryota</taxon>
        <taxon>Metazoa</taxon>
        <taxon>Spiralia</taxon>
        <taxon>Lophotrochozoa</taxon>
        <taxon>Mollusca</taxon>
        <taxon>Bivalvia</taxon>
        <taxon>Autobranchia</taxon>
        <taxon>Pteriomorphia</taxon>
        <taxon>Ostreida</taxon>
        <taxon>Ostreoidea</taxon>
        <taxon>Ostreidae</taxon>
        <taxon>Magallana</taxon>
    </lineage>
</organism>
<dbReference type="AlphaFoldDB" id="A0A8W8NQS1"/>
<keyword evidence="1" id="KW-1133">Transmembrane helix</keyword>
<reference evidence="2" key="1">
    <citation type="submission" date="2022-08" db="UniProtKB">
        <authorList>
            <consortium name="EnsemblMetazoa"/>
        </authorList>
    </citation>
    <scope>IDENTIFICATION</scope>
    <source>
        <strain evidence="2">05x7-T-G4-1.051#20</strain>
    </source>
</reference>
<keyword evidence="3" id="KW-1185">Reference proteome</keyword>
<dbReference type="Proteomes" id="UP000005408">
    <property type="component" value="Unassembled WGS sequence"/>
</dbReference>
<proteinExistence type="predicted"/>
<dbReference type="EnsemblMetazoa" id="G6819.1">
    <property type="protein sequence ID" value="G6819.1:cds"/>
    <property type="gene ID" value="G6819"/>
</dbReference>
<protein>
    <submittedName>
        <fullName evidence="2">Uncharacterized protein</fullName>
    </submittedName>
</protein>
<accession>A0A8W8NQS1</accession>
<name>A0A8W8NQS1_MAGGI</name>
<evidence type="ECO:0000256" key="1">
    <source>
        <dbReference type="SAM" id="Phobius"/>
    </source>
</evidence>